<dbReference type="SMART" id="SM00450">
    <property type="entry name" value="RHOD"/>
    <property type="match status" value="1"/>
</dbReference>
<dbReference type="Pfam" id="PF00581">
    <property type="entry name" value="Rhodanese"/>
    <property type="match status" value="1"/>
</dbReference>
<dbReference type="GO" id="GO:0005739">
    <property type="term" value="C:mitochondrion"/>
    <property type="evidence" value="ECO:0007669"/>
    <property type="project" value="TreeGrafter"/>
</dbReference>
<proteinExistence type="predicted"/>
<dbReference type="OrthoDB" id="566238at2759"/>
<dbReference type="AlphaFoldDB" id="A0A3R7MT99"/>
<dbReference type="PANTHER" id="PTHR44086">
    <property type="entry name" value="THIOSULFATE SULFURTRANSFERASE RDL2, MITOCHONDRIAL-RELATED"/>
    <property type="match status" value="1"/>
</dbReference>
<dbReference type="OMA" id="DNAGRED"/>
<accession>A0A3R7MT99</accession>
<name>A0A3R7MT99_TRYRA</name>
<dbReference type="PANTHER" id="PTHR44086:SF10">
    <property type="entry name" value="THIOSULFATE SULFURTRANSFERASE_RHODANESE-LIKE DOMAIN-CONTAINING PROTEIN 3"/>
    <property type="match status" value="1"/>
</dbReference>
<dbReference type="GO" id="GO:0004792">
    <property type="term" value="F:thiosulfate-cyanide sulfurtransferase activity"/>
    <property type="evidence" value="ECO:0007669"/>
    <property type="project" value="TreeGrafter"/>
</dbReference>
<evidence type="ECO:0000259" key="1">
    <source>
        <dbReference type="PROSITE" id="PS50206"/>
    </source>
</evidence>
<keyword evidence="3" id="KW-1185">Reference proteome</keyword>
<keyword evidence="2" id="KW-0346">Stress response</keyword>
<dbReference type="PROSITE" id="PS50206">
    <property type="entry name" value="RHODANESE_3"/>
    <property type="match status" value="1"/>
</dbReference>
<dbReference type="RefSeq" id="XP_029241824.1">
    <property type="nucleotide sequence ID" value="XM_029378312.1"/>
</dbReference>
<dbReference type="EMBL" id="MKGL01000025">
    <property type="protein sequence ID" value="RNF10876.1"/>
    <property type="molecule type" value="Genomic_DNA"/>
</dbReference>
<gene>
    <name evidence="2" type="ORF">TraAM80_01260</name>
</gene>
<organism evidence="2 3">
    <name type="scientific">Trypanosoma rangeli</name>
    <dbReference type="NCBI Taxonomy" id="5698"/>
    <lineage>
        <taxon>Eukaryota</taxon>
        <taxon>Discoba</taxon>
        <taxon>Euglenozoa</taxon>
        <taxon>Kinetoplastea</taxon>
        <taxon>Metakinetoplastina</taxon>
        <taxon>Trypanosomatida</taxon>
        <taxon>Trypanosomatidae</taxon>
        <taxon>Trypanosoma</taxon>
        <taxon>Herpetosoma</taxon>
    </lineage>
</organism>
<protein>
    <submittedName>
        <fullName evidence="2">Putative heat shock protein 67B2</fullName>
    </submittedName>
</protein>
<evidence type="ECO:0000313" key="2">
    <source>
        <dbReference type="EMBL" id="RNF10876.1"/>
    </source>
</evidence>
<sequence length="137" mass="15874">MGQDMSFEKFEKKKVMDLFEMEALVKSKREGKNKDVFIVDVRDNFEVEEHGSIPFSLHIPSSELRRAFRLNEAEFMGKYKSRMPRKSDKIVFYDQRSGRAATAVEVVESMGYQMATHFSEGFNGWEAKSGRTAEEDL</sequence>
<dbReference type="SUPFAM" id="SSF52821">
    <property type="entry name" value="Rhodanese/Cell cycle control phosphatase"/>
    <property type="match status" value="1"/>
</dbReference>
<dbReference type="CDD" id="cd00158">
    <property type="entry name" value="RHOD"/>
    <property type="match status" value="1"/>
</dbReference>
<dbReference type="Proteomes" id="UP000283634">
    <property type="component" value="Unassembled WGS sequence"/>
</dbReference>
<dbReference type="GeneID" id="40325193"/>
<comment type="caution">
    <text evidence="2">The sequence shown here is derived from an EMBL/GenBank/DDBJ whole genome shotgun (WGS) entry which is preliminary data.</text>
</comment>
<dbReference type="InterPro" id="IPR001763">
    <property type="entry name" value="Rhodanese-like_dom"/>
</dbReference>
<evidence type="ECO:0000313" key="3">
    <source>
        <dbReference type="Proteomes" id="UP000283634"/>
    </source>
</evidence>
<dbReference type="InterPro" id="IPR036873">
    <property type="entry name" value="Rhodanese-like_dom_sf"/>
</dbReference>
<reference evidence="2 3" key="1">
    <citation type="journal article" date="2018" name="BMC Genomics">
        <title>Genomic comparison of Trypanosoma conorhini and Trypanosoma rangeli to Trypanosoma cruzi strains of high and low virulence.</title>
        <authorList>
            <person name="Bradwell K.R."/>
            <person name="Koparde V.N."/>
            <person name="Matveyev A.V."/>
            <person name="Serrano M.G."/>
            <person name="Alves J.M."/>
            <person name="Parikh H."/>
            <person name="Huang B."/>
            <person name="Lee V."/>
            <person name="Espinosa-Alvarez O."/>
            <person name="Ortiz P.A."/>
            <person name="Costa-Martins A.G."/>
            <person name="Teixeira M.M."/>
            <person name="Buck G.A."/>
        </authorList>
    </citation>
    <scope>NUCLEOTIDE SEQUENCE [LARGE SCALE GENOMIC DNA]</scope>
    <source>
        <strain evidence="2 3">AM80</strain>
    </source>
</reference>
<dbReference type="Gene3D" id="3.40.250.10">
    <property type="entry name" value="Rhodanese-like domain"/>
    <property type="match status" value="1"/>
</dbReference>
<feature type="domain" description="Rhodanese" evidence="1">
    <location>
        <begin position="32"/>
        <end position="134"/>
    </location>
</feature>